<evidence type="ECO:0000313" key="3">
    <source>
        <dbReference type="EMBL" id="RPA64763.1"/>
    </source>
</evidence>
<evidence type="ECO:0000259" key="2">
    <source>
        <dbReference type="Pfam" id="PF13559"/>
    </source>
</evidence>
<feature type="transmembrane region" description="Helical" evidence="1">
    <location>
        <begin position="63"/>
        <end position="83"/>
    </location>
</feature>
<dbReference type="InterPro" id="IPR025403">
    <property type="entry name" value="TgpA-like_C"/>
</dbReference>
<comment type="caution">
    <text evidence="3">The sequence shown here is derived from an EMBL/GenBank/DDBJ whole genome shotgun (WGS) entry which is preliminary data.</text>
</comment>
<proteinExistence type="predicted"/>
<gene>
    <name evidence="3" type="ORF">EF294_06480</name>
</gene>
<dbReference type="Pfam" id="PF13559">
    <property type="entry name" value="DUF4129"/>
    <property type="match status" value="1"/>
</dbReference>
<organism evidence="3 4">
    <name type="scientific">Gordonia oryzae</name>
    <dbReference type="NCBI Taxonomy" id="2487349"/>
    <lineage>
        <taxon>Bacteria</taxon>
        <taxon>Bacillati</taxon>
        <taxon>Actinomycetota</taxon>
        <taxon>Actinomycetes</taxon>
        <taxon>Mycobacteriales</taxon>
        <taxon>Gordoniaceae</taxon>
        <taxon>Gordonia</taxon>
    </lineage>
</organism>
<keyword evidence="1" id="KW-0472">Membrane</keyword>
<keyword evidence="1" id="KW-1133">Transmembrane helix</keyword>
<evidence type="ECO:0000256" key="1">
    <source>
        <dbReference type="SAM" id="Phobius"/>
    </source>
</evidence>
<dbReference type="EMBL" id="RKMH01000004">
    <property type="protein sequence ID" value="RPA64763.1"/>
    <property type="molecule type" value="Genomic_DNA"/>
</dbReference>
<feature type="domain" description="Protein-glutamine gamma-glutamyltransferase-like C-terminal" evidence="2">
    <location>
        <begin position="132"/>
        <end position="201"/>
    </location>
</feature>
<keyword evidence="1" id="KW-0812">Transmembrane</keyword>
<dbReference type="AlphaFoldDB" id="A0A3N4GPB6"/>
<dbReference type="Proteomes" id="UP000267536">
    <property type="component" value="Unassembled WGS sequence"/>
</dbReference>
<reference evidence="3 4" key="1">
    <citation type="submission" date="2018-11" db="EMBL/GenBank/DDBJ databases">
        <title>Draft genome sequence of Gordonia sp. RS15-1S isolated from rice stems.</title>
        <authorList>
            <person name="Muangham S."/>
        </authorList>
    </citation>
    <scope>NUCLEOTIDE SEQUENCE [LARGE SCALE GENOMIC DNA]</scope>
    <source>
        <strain evidence="3 4">RS15-1S</strain>
    </source>
</reference>
<name>A0A3N4GPB6_9ACTN</name>
<evidence type="ECO:0000313" key="4">
    <source>
        <dbReference type="Proteomes" id="UP000267536"/>
    </source>
</evidence>
<dbReference type="OrthoDB" id="3389322at2"/>
<protein>
    <submittedName>
        <fullName evidence="3">DUF4129 domain-containing protein</fullName>
    </submittedName>
</protein>
<keyword evidence="4" id="KW-1185">Reference proteome</keyword>
<sequence>MGAALTVLADGLTPGNDEARQWARDAWSDSRGSGPSAADRLFDDIGRWITDRLLDVVGAGKTVPGIIAIIAAVVVVALLIYGIRFMHRTPRTAAAEVDRSVLSDDPSSARTLRARSESLLAEGDTNGAVVYAMRALTRRCIERTVLDDLPSLTAHEVVTRLRPVFADHAADLGAAADLFDRVAYGQASATAEEARRLLALDAELRSARPSAESGVGAEEAYAVPR</sequence>
<dbReference type="RefSeq" id="WP_123927038.1">
    <property type="nucleotide sequence ID" value="NZ_JBPSDP010000004.1"/>
</dbReference>
<accession>A0A3N4GPB6</accession>